<evidence type="ECO:0000313" key="1">
    <source>
        <dbReference type="EMBL" id="XPM62268.1"/>
    </source>
</evidence>
<dbReference type="Proteomes" id="UP000095472">
    <property type="component" value="Chromosome"/>
</dbReference>
<organism evidence="1 2">
    <name type="scientific">Desertifilum tharense IPPAS B-1220</name>
    <dbReference type="NCBI Taxonomy" id="1781255"/>
    <lineage>
        <taxon>Bacteria</taxon>
        <taxon>Bacillati</taxon>
        <taxon>Cyanobacteriota</taxon>
        <taxon>Cyanophyceae</taxon>
        <taxon>Desertifilales</taxon>
        <taxon>Desertifilaceae</taxon>
        <taxon>Desertifilum</taxon>
    </lineage>
</organism>
<reference evidence="1 2" key="1">
    <citation type="journal article" date="2016" name="Genome Announc.">
        <title>Draft Genome Sequence of the Thermotolerant Cyanobacterium Desertifilum sp. IPPAS B-1220.</title>
        <authorList>
            <person name="Mironov K.S."/>
            <person name="Sinetova M.A."/>
            <person name="Bolatkhan K."/>
            <person name="Zayadan B.K."/>
            <person name="Ustinova V.V."/>
            <person name="Kupriyanova E.V."/>
            <person name="Skrypnik A.N."/>
            <person name="Gogoleva N.E."/>
            <person name="Gogolev Y.V."/>
            <person name="Los D.A."/>
        </authorList>
    </citation>
    <scope>NUCLEOTIDE SEQUENCE [LARGE SCALE GENOMIC DNA]</scope>
    <source>
        <strain evidence="1 2">IPPAS B-1220</strain>
    </source>
</reference>
<sequence length="107" mass="12271">MINLVPKRPLRDPLYSFSATAGNFNTYQGAIDFSGTLNADRSLRYRLNVSYDNYGSFRNFVNGERLLVSPILTWDITPNTSIDFYGQYTRDRETIDEGIVAIGRRYS</sequence>
<gene>
    <name evidence="1" type="ORF">BH720_020995</name>
</gene>
<evidence type="ECO:0000313" key="2">
    <source>
        <dbReference type="Proteomes" id="UP000095472"/>
    </source>
</evidence>
<proteinExistence type="predicted"/>
<protein>
    <submittedName>
        <fullName evidence="1">Uncharacterized protein</fullName>
    </submittedName>
</protein>
<keyword evidence="2" id="KW-1185">Reference proteome</keyword>
<accession>A0ACD5GNF4</accession>
<name>A0ACD5GNF4_9CYAN</name>
<dbReference type="EMBL" id="CP182909">
    <property type="protein sequence ID" value="XPM62268.1"/>
    <property type="molecule type" value="Genomic_DNA"/>
</dbReference>